<evidence type="ECO:0000256" key="8">
    <source>
        <dbReference type="ARBA" id="ARBA00022840"/>
    </source>
</evidence>
<evidence type="ECO:0000256" key="2">
    <source>
        <dbReference type="ARBA" id="ARBA00006495"/>
    </source>
</evidence>
<dbReference type="EMBL" id="AMGY01000004">
    <property type="protein sequence ID" value="EXJ84827.1"/>
    <property type="molecule type" value="Genomic_DNA"/>
</dbReference>
<comment type="pathway">
    <text evidence="1 13">Isoprenoid biosynthesis; isopentenyl diphosphate biosynthesis via mevalonate pathway; isopentenyl diphosphate from (R)-mevalonate: step 2/3.</text>
</comment>
<dbReference type="STRING" id="1182542.W9XWA9"/>
<accession>W9XWA9</accession>
<dbReference type="AlphaFoldDB" id="W9XWA9"/>
<keyword evidence="16" id="KW-1185">Reference proteome</keyword>
<keyword evidence="4 13" id="KW-0444">Lipid biosynthesis</keyword>
<dbReference type="InterPro" id="IPR006204">
    <property type="entry name" value="GHMP_kinase_N_dom"/>
</dbReference>
<reference evidence="15 16" key="1">
    <citation type="submission" date="2013-03" db="EMBL/GenBank/DDBJ databases">
        <title>The Genome Sequence of Capronia epimyces CBS 606.96.</title>
        <authorList>
            <consortium name="The Broad Institute Genomics Platform"/>
            <person name="Cuomo C."/>
            <person name="de Hoog S."/>
            <person name="Gorbushina A."/>
            <person name="Walker B."/>
            <person name="Young S.K."/>
            <person name="Zeng Q."/>
            <person name="Gargeya S."/>
            <person name="Fitzgerald M."/>
            <person name="Haas B."/>
            <person name="Abouelleil A."/>
            <person name="Allen A.W."/>
            <person name="Alvarado L."/>
            <person name="Arachchi H.M."/>
            <person name="Berlin A.M."/>
            <person name="Chapman S.B."/>
            <person name="Gainer-Dewar J."/>
            <person name="Goldberg J."/>
            <person name="Griggs A."/>
            <person name="Gujja S."/>
            <person name="Hansen M."/>
            <person name="Howarth C."/>
            <person name="Imamovic A."/>
            <person name="Ireland A."/>
            <person name="Larimer J."/>
            <person name="McCowan C."/>
            <person name="Murphy C."/>
            <person name="Pearson M."/>
            <person name="Poon T.W."/>
            <person name="Priest M."/>
            <person name="Roberts A."/>
            <person name="Saif S."/>
            <person name="Shea T."/>
            <person name="Sisk P."/>
            <person name="Sykes S."/>
            <person name="Wortman J."/>
            <person name="Nusbaum C."/>
            <person name="Birren B."/>
        </authorList>
    </citation>
    <scope>NUCLEOTIDE SEQUENCE [LARGE SCALE GENOMIC DNA]</scope>
    <source>
        <strain evidence="15 16">CBS 606.96</strain>
    </source>
</reference>
<dbReference type="InterPro" id="IPR035102">
    <property type="entry name" value="Phosphomevalonate_kinase"/>
</dbReference>
<evidence type="ECO:0000256" key="12">
    <source>
        <dbReference type="ARBA" id="ARBA00029326"/>
    </source>
</evidence>
<evidence type="ECO:0000256" key="3">
    <source>
        <dbReference type="ARBA" id="ARBA00012958"/>
    </source>
</evidence>
<keyword evidence="6" id="KW-0547">Nucleotide-binding</keyword>
<evidence type="ECO:0000256" key="10">
    <source>
        <dbReference type="ARBA" id="ARBA00023098"/>
    </source>
</evidence>
<dbReference type="Proteomes" id="UP000019478">
    <property type="component" value="Unassembled WGS sequence"/>
</dbReference>
<dbReference type="EC" id="2.7.4.2" evidence="3 13"/>
<proteinExistence type="inferred from homology"/>
<sequence>MPPQEAVAVSAPGKVLFAGGFLVLDRRHTGLVFGLDARIHVHVKPWLEGPTTSTGSAILVQSPQFRDASWFYEITETKAHDHVAVGVRQVQDQPEYTQNANKFVETTLLYTLTYLAHVSKGVRASLKVTILADDDYYSQSTESPKPAAASQSNFSSFGVKLSDAHKTGLGSSAALVTSLVSALLAFHTTEFGTESALPHRTIHNLAQAAHCAAQGKVGSGFDVAAAVYGSSLYRRFTPTILEAVGEPTTPGFSERLHRCVDDLELDRKWDVEVASQAVQIPESLLLVMCDVDCGSETPGMVRKVLQWRKDKAEEADLLWNALQQGTNELCQELQRLAQSEGIEVDGFNGLADIILTIRSLVREMSAKSRVPVEPAVITELLDFCTSLPGVVGGVAPGAGGYDAVALLVKNDGDTVQVLRERLDGWKSRDDTGAQIGHVKLLGVKQEKGGVRMEETGRYAGWV</sequence>
<dbReference type="InterPro" id="IPR020568">
    <property type="entry name" value="Ribosomal_Su5_D2-typ_SF"/>
</dbReference>
<evidence type="ECO:0000256" key="11">
    <source>
        <dbReference type="ARBA" id="ARBA00023221"/>
    </source>
</evidence>
<name>W9XWA9_9EURO</name>
<dbReference type="SUPFAM" id="SSF54211">
    <property type="entry name" value="Ribosomal protein S5 domain 2-like"/>
    <property type="match status" value="1"/>
</dbReference>
<feature type="domain" description="GHMP kinase N-terminal" evidence="14">
    <location>
        <begin position="166"/>
        <end position="229"/>
    </location>
</feature>
<keyword evidence="9 13" id="KW-0752">Steroid biosynthesis</keyword>
<dbReference type="InterPro" id="IPR016005">
    <property type="entry name" value="Erg8"/>
</dbReference>
<dbReference type="GO" id="GO:0005777">
    <property type="term" value="C:peroxisome"/>
    <property type="evidence" value="ECO:0007669"/>
    <property type="project" value="TreeGrafter"/>
</dbReference>
<dbReference type="RefSeq" id="XP_007733812.1">
    <property type="nucleotide sequence ID" value="XM_007735622.1"/>
</dbReference>
<dbReference type="HOGENOM" id="CLU_022059_1_0_1"/>
<dbReference type="PIRSF" id="PIRSF017288">
    <property type="entry name" value="PMK_GHMP_euk"/>
    <property type="match status" value="1"/>
</dbReference>
<protein>
    <recommendedName>
        <fullName evidence="3 13">Phosphomevalonate kinase</fullName>
        <ecNumber evidence="3 13">2.7.4.2</ecNumber>
    </recommendedName>
</protein>
<evidence type="ECO:0000313" key="15">
    <source>
        <dbReference type="EMBL" id="EXJ84827.1"/>
    </source>
</evidence>
<dbReference type="UniPathway" id="UPA00057">
    <property type="reaction ID" value="UER00099"/>
</dbReference>
<dbReference type="OrthoDB" id="10262935at2759"/>
<dbReference type="GO" id="GO:0004631">
    <property type="term" value="F:phosphomevalonate kinase activity"/>
    <property type="evidence" value="ECO:0007669"/>
    <property type="project" value="UniProtKB-UniRule"/>
</dbReference>
<dbReference type="Pfam" id="PF00288">
    <property type="entry name" value="GHMP_kinases_N"/>
    <property type="match status" value="1"/>
</dbReference>
<keyword evidence="8" id="KW-0067">ATP-binding</keyword>
<evidence type="ECO:0000313" key="16">
    <source>
        <dbReference type="Proteomes" id="UP000019478"/>
    </source>
</evidence>
<dbReference type="GO" id="GO:0005524">
    <property type="term" value="F:ATP binding"/>
    <property type="evidence" value="ECO:0007669"/>
    <property type="project" value="UniProtKB-UniRule"/>
</dbReference>
<evidence type="ECO:0000256" key="7">
    <source>
        <dbReference type="ARBA" id="ARBA00022777"/>
    </source>
</evidence>
<evidence type="ECO:0000256" key="13">
    <source>
        <dbReference type="PIRNR" id="PIRNR017288"/>
    </source>
</evidence>
<dbReference type="GO" id="GO:0031388">
    <property type="term" value="P:organic acid phosphorylation"/>
    <property type="evidence" value="ECO:0007669"/>
    <property type="project" value="EnsemblFungi"/>
</dbReference>
<comment type="catalytic activity">
    <reaction evidence="12">
        <text>(R)-5-phosphomevalonate + ATP = (R)-5-diphosphomevalonate + ADP</text>
        <dbReference type="Rhea" id="RHEA:16341"/>
        <dbReference type="ChEBI" id="CHEBI:30616"/>
        <dbReference type="ChEBI" id="CHEBI:57557"/>
        <dbReference type="ChEBI" id="CHEBI:58146"/>
        <dbReference type="ChEBI" id="CHEBI:456216"/>
        <dbReference type="EC" id="2.7.4.2"/>
    </reaction>
    <physiologicalReaction direction="left-to-right" evidence="12">
        <dbReference type="Rhea" id="RHEA:16342"/>
    </physiologicalReaction>
</comment>
<dbReference type="PANTHER" id="PTHR31814">
    <property type="match status" value="1"/>
</dbReference>
<dbReference type="GO" id="GO:0006696">
    <property type="term" value="P:ergosterol biosynthetic process"/>
    <property type="evidence" value="ECO:0007669"/>
    <property type="project" value="EnsemblFungi"/>
</dbReference>
<keyword evidence="7 13" id="KW-0418">Kinase</keyword>
<dbReference type="PANTHER" id="PTHR31814:SF2">
    <property type="entry name" value="PHOSPHOMEVALONATE KINASE"/>
    <property type="match status" value="1"/>
</dbReference>
<evidence type="ECO:0000256" key="1">
    <source>
        <dbReference type="ARBA" id="ARBA00005017"/>
    </source>
</evidence>
<dbReference type="eggNOG" id="KOG4519">
    <property type="taxonomic scope" value="Eukaryota"/>
</dbReference>
<dbReference type="GeneID" id="19169612"/>
<evidence type="ECO:0000256" key="6">
    <source>
        <dbReference type="ARBA" id="ARBA00022741"/>
    </source>
</evidence>
<comment type="caution">
    <text evidence="15">The sequence shown here is derived from an EMBL/GenBank/DDBJ whole genome shotgun (WGS) entry which is preliminary data.</text>
</comment>
<keyword evidence="5 13" id="KW-0808">Transferase</keyword>
<keyword evidence="10 13" id="KW-0443">Lipid metabolism</keyword>
<dbReference type="Gene3D" id="3.30.230.10">
    <property type="match status" value="1"/>
</dbReference>
<dbReference type="GO" id="GO:0019287">
    <property type="term" value="P:isopentenyl diphosphate biosynthetic process, mevalonate pathway"/>
    <property type="evidence" value="ECO:0007669"/>
    <property type="project" value="UniProtKB-UniRule"/>
</dbReference>
<comment type="similarity">
    <text evidence="2 13">Belongs to the GHMP kinase family. Mevalonate kinase subfamily.</text>
</comment>
<evidence type="ECO:0000259" key="14">
    <source>
        <dbReference type="Pfam" id="PF00288"/>
    </source>
</evidence>
<dbReference type="GO" id="GO:0010142">
    <property type="term" value="P:farnesyl diphosphate biosynthetic process, mevalonate pathway"/>
    <property type="evidence" value="ECO:0007669"/>
    <property type="project" value="EnsemblFungi"/>
</dbReference>
<evidence type="ECO:0000256" key="4">
    <source>
        <dbReference type="ARBA" id="ARBA00022516"/>
    </source>
</evidence>
<evidence type="ECO:0000256" key="5">
    <source>
        <dbReference type="ARBA" id="ARBA00022679"/>
    </source>
</evidence>
<keyword evidence="11 13" id="KW-0753">Steroid metabolism</keyword>
<evidence type="ECO:0000256" key="9">
    <source>
        <dbReference type="ARBA" id="ARBA00022955"/>
    </source>
</evidence>
<gene>
    <name evidence="15" type="ORF">A1O3_05500</name>
</gene>
<dbReference type="InterPro" id="IPR014721">
    <property type="entry name" value="Ribsml_uS5_D2-typ_fold_subgr"/>
</dbReference>
<organism evidence="15 16">
    <name type="scientific">Capronia epimyces CBS 606.96</name>
    <dbReference type="NCBI Taxonomy" id="1182542"/>
    <lineage>
        <taxon>Eukaryota</taxon>
        <taxon>Fungi</taxon>
        <taxon>Dikarya</taxon>
        <taxon>Ascomycota</taxon>
        <taxon>Pezizomycotina</taxon>
        <taxon>Eurotiomycetes</taxon>
        <taxon>Chaetothyriomycetidae</taxon>
        <taxon>Chaetothyriales</taxon>
        <taxon>Herpotrichiellaceae</taxon>
        <taxon>Capronia</taxon>
    </lineage>
</organism>